<evidence type="ECO:0000313" key="2">
    <source>
        <dbReference type="EMBL" id="WMV29807.1"/>
    </source>
</evidence>
<dbReference type="Pfam" id="PF13960">
    <property type="entry name" value="DUF4218"/>
    <property type="match status" value="1"/>
</dbReference>
<sequence length="250" mass="28991">MIHLAIHLAGEAEIVGPIHYWWMYPIERWLYFFKSLIGNRACPECSIAEGYIANECMTLCSRYLHRINTKFNRPEGNYDGGLATSNEDLSIFYLPGKNLGAKVSCELEANELEQAHIYILKNCDKVIPYLQEFAQNHIDTVQNSDQEFIEWFKDMVAQLHKTDNSRLIENLFSLSRGPTKYSTYSNCYILNGHKFHIEDLDQMLRTKNCGVVVVGENDKDSENVYYCGIFTDVIELQFISNRRVILFRCT</sequence>
<keyword evidence="3" id="KW-1185">Reference proteome</keyword>
<reference evidence="2" key="1">
    <citation type="submission" date="2023-08" db="EMBL/GenBank/DDBJ databases">
        <title>A de novo genome assembly of Solanum verrucosum Schlechtendal, a Mexican diploid species geographically isolated from the other diploid A-genome species in potato relatives.</title>
        <authorList>
            <person name="Hosaka K."/>
        </authorList>
    </citation>
    <scope>NUCLEOTIDE SEQUENCE</scope>
    <source>
        <tissue evidence="2">Young leaves</tissue>
    </source>
</reference>
<dbReference type="PANTHER" id="PTHR48451:SF1">
    <property type="entry name" value="DUF4218 DOMAIN-CONTAINING PROTEIN"/>
    <property type="match status" value="1"/>
</dbReference>
<evidence type="ECO:0000313" key="3">
    <source>
        <dbReference type="Proteomes" id="UP001234989"/>
    </source>
</evidence>
<accession>A0AAF0QWB2</accession>
<gene>
    <name evidence="2" type="ORF">MTR67_023192</name>
</gene>
<proteinExistence type="predicted"/>
<name>A0AAF0QWB2_SOLVR</name>
<dbReference type="InterPro" id="IPR025452">
    <property type="entry name" value="DUF4218"/>
</dbReference>
<dbReference type="EMBL" id="CP133616">
    <property type="protein sequence ID" value="WMV29807.1"/>
    <property type="molecule type" value="Genomic_DNA"/>
</dbReference>
<feature type="domain" description="DUF4218" evidence="1">
    <location>
        <begin position="1"/>
        <end position="77"/>
    </location>
</feature>
<evidence type="ECO:0000259" key="1">
    <source>
        <dbReference type="Pfam" id="PF13960"/>
    </source>
</evidence>
<organism evidence="2 3">
    <name type="scientific">Solanum verrucosum</name>
    <dbReference type="NCBI Taxonomy" id="315347"/>
    <lineage>
        <taxon>Eukaryota</taxon>
        <taxon>Viridiplantae</taxon>
        <taxon>Streptophyta</taxon>
        <taxon>Embryophyta</taxon>
        <taxon>Tracheophyta</taxon>
        <taxon>Spermatophyta</taxon>
        <taxon>Magnoliopsida</taxon>
        <taxon>eudicotyledons</taxon>
        <taxon>Gunneridae</taxon>
        <taxon>Pentapetalae</taxon>
        <taxon>asterids</taxon>
        <taxon>lamiids</taxon>
        <taxon>Solanales</taxon>
        <taxon>Solanaceae</taxon>
        <taxon>Solanoideae</taxon>
        <taxon>Solaneae</taxon>
        <taxon>Solanum</taxon>
    </lineage>
</organism>
<protein>
    <recommendedName>
        <fullName evidence="1">DUF4218 domain-containing protein</fullName>
    </recommendedName>
</protein>
<dbReference type="Proteomes" id="UP001234989">
    <property type="component" value="Chromosome 5"/>
</dbReference>
<dbReference type="PANTHER" id="PTHR48451">
    <property type="entry name" value="DUF4218 DOMAIN-CONTAINING PROTEIN"/>
    <property type="match status" value="1"/>
</dbReference>
<dbReference type="AlphaFoldDB" id="A0AAF0QWB2"/>